<name>A0AAV0YAH1_VICFA</name>
<sequence length="153" mass="17331">MAGWKKPTWPEDEDHCGKAVCGGAGLLEEAEGFLVLKLTAIWWSSDPCGSLVLTAVRFQRRLKRAWGYYTKPQHPFPHNIDSLRMGCFRYDVRMCNTLKIFASPGVQRRLHVVWIKGTSVRPLSCAIPKSVSRRNSRSPLLPSLPLFFGLTFL</sequence>
<protein>
    <submittedName>
        <fullName evidence="1">Uncharacterized protein</fullName>
    </submittedName>
</protein>
<dbReference type="Proteomes" id="UP001157006">
    <property type="component" value="Unassembled WGS sequence"/>
</dbReference>
<organism evidence="1 2">
    <name type="scientific">Vicia faba</name>
    <name type="common">Broad bean</name>
    <name type="synonym">Faba vulgaris</name>
    <dbReference type="NCBI Taxonomy" id="3906"/>
    <lineage>
        <taxon>Eukaryota</taxon>
        <taxon>Viridiplantae</taxon>
        <taxon>Streptophyta</taxon>
        <taxon>Embryophyta</taxon>
        <taxon>Tracheophyta</taxon>
        <taxon>Spermatophyta</taxon>
        <taxon>Magnoliopsida</taxon>
        <taxon>eudicotyledons</taxon>
        <taxon>Gunneridae</taxon>
        <taxon>Pentapetalae</taxon>
        <taxon>rosids</taxon>
        <taxon>fabids</taxon>
        <taxon>Fabales</taxon>
        <taxon>Fabaceae</taxon>
        <taxon>Papilionoideae</taxon>
        <taxon>50 kb inversion clade</taxon>
        <taxon>NPAAA clade</taxon>
        <taxon>Hologalegina</taxon>
        <taxon>IRL clade</taxon>
        <taxon>Fabeae</taxon>
        <taxon>Vicia</taxon>
    </lineage>
</organism>
<dbReference type="AlphaFoldDB" id="A0AAV0YAH1"/>
<reference evidence="1 2" key="1">
    <citation type="submission" date="2023-01" db="EMBL/GenBank/DDBJ databases">
        <authorList>
            <person name="Kreplak J."/>
        </authorList>
    </citation>
    <scope>NUCLEOTIDE SEQUENCE [LARGE SCALE GENOMIC DNA]</scope>
</reference>
<dbReference type="EMBL" id="CATIWC010000262">
    <property type="protein sequence ID" value="CAI8582921.1"/>
    <property type="molecule type" value="Genomic_DNA"/>
</dbReference>
<accession>A0AAV0YAH1</accession>
<keyword evidence="2" id="KW-1185">Reference proteome</keyword>
<comment type="caution">
    <text evidence="1">The sequence shown here is derived from an EMBL/GenBank/DDBJ whole genome shotgun (WGS) entry which is preliminary data.</text>
</comment>
<evidence type="ECO:0000313" key="2">
    <source>
        <dbReference type="Proteomes" id="UP001157006"/>
    </source>
</evidence>
<proteinExistence type="predicted"/>
<evidence type="ECO:0000313" key="1">
    <source>
        <dbReference type="EMBL" id="CAI8582921.1"/>
    </source>
</evidence>
<gene>
    <name evidence="1" type="ORF">VFH_U003280</name>
</gene>